<evidence type="ECO:0000256" key="4">
    <source>
        <dbReference type="ARBA" id="ARBA00022840"/>
    </source>
</evidence>
<dbReference type="SMART" id="SM00382">
    <property type="entry name" value="AAA"/>
    <property type="match status" value="1"/>
</dbReference>
<dbReference type="Gene3D" id="1.10.8.60">
    <property type="match status" value="1"/>
</dbReference>
<feature type="domain" description="AAA+ ATPase" evidence="8">
    <location>
        <begin position="219"/>
        <end position="359"/>
    </location>
</feature>
<dbReference type="Pfam" id="PF00004">
    <property type="entry name" value="AAA"/>
    <property type="match status" value="1"/>
</dbReference>
<comment type="similarity">
    <text evidence="6">Belongs to the AAA ATPase family.</text>
</comment>
<dbReference type="SUPFAM" id="SSF52540">
    <property type="entry name" value="P-loop containing nucleoside triphosphate hydrolases"/>
    <property type="match status" value="1"/>
</dbReference>
<dbReference type="PANTHER" id="PTHR45644:SF56">
    <property type="entry name" value="AAA ATPASE, PUTATIVE (AFU_ORTHOLOGUE AFUA_2G12920)-RELATED"/>
    <property type="match status" value="1"/>
</dbReference>
<feature type="region of interest" description="Disordered" evidence="7">
    <location>
        <begin position="449"/>
        <end position="476"/>
    </location>
</feature>
<evidence type="ECO:0000256" key="3">
    <source>
        <dbReference type="ARBA" id="ARBA00022787"/>
    </source>
</evidence>
<evidence type="ECO:0000256" key="2">
    <source>
        <dbReference type="ARBA" id="ARBA00022741"/>
    </source>
</evidence>
<dbReference type="GO" id="GO:0005524">
    <property type="term" value="F:ATP binding"/>
    <property type="evidence" value="ECO:0007669"/>
    <property type="project" value="UniProtKB-KW"/>
</dbReference>
<feature type="compositionally biased region" description="Basic and acidic residues" evidence="7">
    <location>
        <begin position="449"/>
        <end position="460"/>
    </location>
</feature>
<gene>
    <name evidence="9" type="ORF">HETIRDRAFT_60534</name>
</gene>
<dbReference type="InParanoid" id="W4KIX4"/>
<proteinExistence type="inferred from homology"/>
<dbReference type="EMBL" id="KI925455">
    <property type="protein sequence ID" value="ETW85788.1"/>
    <property type="molecule type" value="Genomic_DNA"/>
</dbReference>
<sequence length="558" mass="60161">MARRREINELTMRMGVGAVGGVLHRTHGLPDGSSADGLAVGEKSASDTDAKKMWEDWGNRIENWSAVKQIADQAVGNMISQGSAATSGAKAGTLETVVVGWGDIHRAWAAQRTSHDIRKAWMQKSYVKSPREQEEADEDGDEGKTAEGTDEVVERLKQDPELDSHQQELLGCIVDATSMPTSFSQVHLPTHTIDAIRTMVSLPLLHPLAFQHGILKEHGMTGCLLFGPPGTGKTLVVRALAKEAGCRMLAISPSDVMDMYVGEGEKLVRAVFALARQLSPCVVFIDEIDALFGARSSARASGGAIAHRGVITQFMQEMDGLRSSREDNVIVIGATNRPFDLDDAVLRRLPRRLLVDLPGEKEREEILKILLRDESLASDIDLKALAQLTGSFSGSDLKHLCVAAALDAVKENVVVPWALTSQAGPVQTSPDKVPESVPAIVADVNVKETEPAEDAAKDAPPKLAAPAEASPPPASSRILHLHNFTKALKEITPSSSESLGSLADLRKWNEEFGEGRKHRKRQVWGKDRFGFSHRLAEPPSEEGKVAAPGSVQGMGPSV</sequence>
<dbReference type="InterPro" id="IPR051701">
    <property type="entry name" value="Mito_OM_Translocase_MSP1"/>
</dbReference>
<organism evidence="9 10">
    <name type="scientific">Heterobasidion irregulare (strain TC 32-1)</name>
    <dbReference type="NCBI Taxonomy" id="747525"/>
    <lineage>
        <taxon>Eukaryota</taxon>
        <taxon>Fungi</taxon>
        <taxon>Dikarya</taxon>
        <taxon>Basidiomycota</taxon>
        <taxon>Agaricomycotina</taxon>
        <taxon>Agaricomycetes</taxon>
        <taxon>Russulales</taxon>
        <taxon>Bondarzewiaceae</taxon>
        <taxon>Heterobasidion</taxon>
        <taxon>Heterobasidion annosum species complex</taxon>
    </lineage>
</organism>
<dbReference type="STRING" id="747525.W4KIX4"/>
<name>W4KIX4_HETIT</name>
<comment type="subcellular location">
    <subcellularLocation>
        <location evidence="1">Mitochondrion outer membrane</location>
        <topology evidence="1">Single-pass membrane protein</topology>
    </subcellularLocation>
</comment>
<dbReference type="HOGENOM" id="CLU_471716_0_0_1"/>
<dbReference type="InterPro" id="IPR027417">
    <property type="entry name" value="P-loop_NTPase"/>
</dbReference>
<evidence type="ECO:0000313" key="9">
    <source>
        <dbReference type="EMBL" id="ETW85788.1"/>
    </source>
</evidence>
<evidence type="ECO:0000256" key="5">
    <source>
        <dbReference type="ARBA" id="ARBA00023128"/>
    </source>
</evidence>
<keyword evidence="3" id="KW-1000">Mitochondrion outer membrane</keyword>
<dbReference type="GO" id="GO:0005741">
    <property type="term" value="C:mitochondrial outer membrane"/>
    <property type="evidence" value="ECO:0007669"/>
    <property type="project" value="UniProtKB-SubCell"/>
</dbReference>
<dbReference type="GeneID" id="20678517"/>
<feature type="compositionally biased region" description="Basic and acidic residues" evidence="7">
    <location>
        <begin position="533"/>
        <end position="544"/>
    </location>
</feature>
<evidence type="ECO:0000256" key="6">
    <source>
        <dbReference type="RuleBase" id="RU003651"/>
    </source>
</evidence>
<keyword evidence="4 6" id="KW-0067">ATP-binding</keyword>
<dbReference type="Pfam" id="PF17862">
    <property type="entry name" value="AAA_lid_3"/>
    <property type="match status" value="1"/>
</dbReference>
<evidence type="ECO:0000256" key="1">
    <source>
        <dbReference type="ARBA" id="ARBA00004572"/>
    </source>
</evidence>
<protein>
    <submittedName>
        <fullName evidence="9">A-type ATPase</fullName>
    </submittedName>
</protein>
<dbReference type="eggNOG" id="KOG0737">
    <property type="taxonomic scope" value="Eukaryota"/>
</dbReference>
<accession>W4KIX4</accession>
<reference evidence="9 10" key="1">
    <citation type="journal article" date="2012" name="New Phytol.">
        <title>Insight into trade-off between wood decay and parasitism from the genome of a fungal forest pathogen.</title>
        <authorList>
            <person name="Olson A."/>
            <person name="Aerts A."/>
            <person name="Asiegbu F."/>
            <person name="Belbahri L."/>
            <person name="Bouzid O."/>
            <person name="Broberg A."/>
            <person name="Canback B."/>
            <person name="Coutinho P.M."/>
            <person name="Cullen D."/>
            <person name="Dalman K."/>
            <person name="Deflorio G."/>
            <person name="van Diepen L.T."/>
            <person name="Dunand C."/>
            <person name="Duplessis S."/>
            <person name="Durling M."/>
            <person name="Gonthier P."/>
            <person name="Grimwood J."/>
            <person name="Fossdal C.G."/>
            <person name="Hansson D."/>
            <person name="Henrissat B."/>
            <person name="Hietala A."/>
            <person name="Himmelstrand K."/>
            <person name="Hoffmeister D."/>
            <person name="Hogberg N."/>
            <person name="James T.Y."/>
            <person name="Karlsson M."/>
            <person name="Kohler A."/>
            <person name="Kues U."/>
            <person name="Lee Y.H."/>
            <person name="Lin Y.C."/>
            <person name="Lind M."/>
            <person name="Lindquist E."/>
            <person name="Lombard V."/>
            <person name="Lucas S."/>
            <person name="Lunden K."/>
            <person name="Morin E."/>
            <person name="Murat C."/>
            <person name="Park J."/>
            <person name="Raffaello T."/>
            <person name="Rouze P."/>
            <person name="Salamov A."/>
            <person name="Schmutz J."/>
            <person name="Solheim H."/>
            <person name="Stahlberg J."/>
            <person name="Velez H."/>
            <person name="de Vries R.P."/>
            <person name="Wiebenga A."/>
            <person name="Woodward S."/>
            <person name="Yakovlev I."/>
            <person name="Garbelotto M."/>
            <person name="Martin F."/>
            <person name="Grigoriev I.V."/>
            <person name="Stenlid J."/>
        </authorList>
    </citation>
    <scope>NUCLEOTIDE SEQUENCE [LARGE SCALE GENOMIC DNA]</scope>
    <source>
        <strain evidence="9 10">TC 32-1</strain>
    </source>
</reference>
<keyword evidence="2 6" id="KW-0547">Nucleotide-binding</keyword>
<dbReference type="AlphaFoldDB" id="W4KIX4"/>
<dbReference type="InterPro" id="IPR041569">
    <property type="entry name" value="AAA_lid_3"/>
</dbReference>
<evidence type="ECO:0000259" key="8">
    <source>
        <dbReference type="SMART" id="SM00382"/>
    </source>
</evidence>
<dbReference type="OrthoDB" id="39734at2759"/>
<keyword evidence="5" id="KW-0496">Mitochondrion</keyword>
<feature type="region of interest" description="Disordered" evidence="7">
    <location>
        <begin position="125"/>
        <end position="149"/>
    </location>
</feature>
<evidence type="ECO:0000256" key="7">
    <source>
        <dbReference type="SAM" id="MobiDB-lite"/>
    </source>
</evidence>
<dbReference type="InterPro" id="IPR003593">
    <property type="entry name" value="AAA+_ATPase"/>
</dbReference>
<dbReference type="InterPro" id="IPR003960">
    <property type="entry name" value="ATPase_AAA_CS"/>
</dbReference>
<dbReference type="PROSITE" id="PS00674">
    <property type="entry name" value="AAA"/>
    <property type="match status" value="1"/>
</dbReference>
<feature type="region of interest" description="Disordered" evidence="7">
    <location>
        <begin position="533"/>
        <end position="558"/>
    </location>
</feature>
<dbReference type="KEGG" id="hir:HETIRDRAFT_60534"/>
<dbReference type="Proteomes" id="UP000030671">
    <property type="component" value="Unassembled WGS sequence"/>
</dbReference>
<dbReference type="Gene3D" id="3.40.50.300">
    <property type="entry name" value="P-loop containing nucleotide triphosphate hydrolases"/>
    <property type="match status" value="1"/>
</dbReference>
<evidence type="ECO:0000313" key="10">
    <source>
        <dbReference type="Proteomes" id="UP000030671"/>
    </source>
</evidence>
<dbReference type="InterPro" id="IPR003959">
    <property type="entry name" value="ATPase_AAA_core"/>
</dbReference>
<dbReference type="PANTHER" id="PTHR45644">
    <property type="entry name" value="AAA ATPASE, PUTATIVE (AFU_ORTHOLOGUE AFUA_2G12920)-RELATED-RELATED"/>
    <property type="match status" value="1"/>
</dbReference>
<dbReference type="GO" id="GO:0016887">
    <property type="term" value="F:ATP hydrolysis activity"/>
    <property type="evidence" value="ECO:0007669"/>
    <property type="project" value="InterPro"/>
</dbReference>
<dbReference type="RefSeq" id="XP_009541848.1">
    <property type="nucleotide sequence ID" value="XM_009543553.1"/>
</dbReference>
<keyword evidence="10" id="KW-1185">Reference proteome</keyword>
<keyword evidence="3" id="KW-0472">Membrane</keyword>